<accession>A0AAV4W2H9</accession>
<dbReference type="EMBL" id="BPLQ01013948">
    <property type="protein sequence ID" value="GIY76099.1"/>
    <property type="molecule type" value="Genomic_DNA"/>
</dbReference>
<name>A0AAV4W2H9_9ARAC</name>
<organism evidence="2 3">
    <name type="scientific">Caerostris darwini</name>
    <dbReference type="NCBI Taxonomy" id="1538125"/>
    <lineage>
        <taxon>Eukaryota</taxon>
        <taxon>Metazoa</taxon>
        <taxon>Ecdysozoa</taxon>
        <taxon>Arthropoda</taxon>
        <taxon>Chelicerata</taxon>
        <taxon>Arachnida</taxon>
        <taxon>Araneae</taxon>
        <taxon>Araneomorphae</taxon>
        <taxon>Entelegynae</taxon>
        <taxon>Araneoidea</taxon>
        <taxon>Araneidae</taxon>
        <taxon>Caerostris</taxon>
    </lineage>
</organism>
<reference evidence="2 3" key="1">
    <citation type="submission" date="2021-06" db="EMBL/GenBank/DDBJ databases">
        <title>Caerostris darwini draft genome.</title>
        <authorList>
            <person name="Kono N."/>
            <person name="Arakawa K."/>
        </authorList>
    </citation>
    <scope>NUCLEOTIDE SEQUENCE [LARGE SCALE GENOMIC DNA]</scope>
</reference>
<dbReference type="Proteomes" id="UP001054837">
    <property type="component" value="Unassembled WGS sequence"/>
</dbReference>
<protein>
    <submittedName>
        <fullName evidence="2">Uncharacterized protein</fullName>
    </submittedName>
</protein>
<feature type="region of interest" description="Disordered" evidence="1">
    <location>
        <begin position="40"/>
        <end position="61"/>
    </location>
</feature>
<evidence type="ECO:0000313" key="3">
    <source>
        <dbReference type="Proteomes" id="UP001054837"/>
    </source>
</evidence>
<sequence length="105" mass="11728">MLVPVKLNKQAISSSHVPNILPTSEDKTVFVTYKRELTAGNNNKKKSSLRPSALEADQSPLRRRGLDTYLRAIPVLQRNTNSRHCSPFSERNELLGLSADAVTLR</sequence>
<dbReference type="AlphaFoldDB" id="A0AAV4W2H9"/>
<keyword evidence="3" id="KW-1185">Reference proteome</keyword>
<proteinExistence type="predicted"/>
<gene>
    <name evidence="2" type="ORF">CDAR_75861</name>
</gene>
<evidence type="ECO:0000256" key="1">
    <source>
        <dbReference type="SAM" id="MobiDB-lite"/>
    </source>
</evidence>
<comment type="caution">
    <text evidence="2">The sequence shown here is derived from an EMBL/GenBank/DDBJ whole genome shotgun (WGS) entry which is preliminary data.</text>
</comment>
<evidence type="ECO:0000313" key="2">
    <source>
        <dbReference type="EMBL" id="GIY76099.1"/>
    </source>
</evidence>